<dbReference type="SMART" id="SM00468">
    <property type="entry name" value="PreSET"/>
    <property type="match status" value="1"/>
</dbReference>
<dbReference type="PROSITE" id="PS50280">
    <property type="entry name" value="SET"/>
    <property type="match status" value="1"/>
</dbReference>
<protein>
    <recommendedName>
        <fullName evidence="13">Histone-lysine N-methyltransferase, H3 lysine-9 specific SUVH1</fullName>
    </recommendedName>
</protein>
<dbReference type="InterPro" id="IPR001214">
    <property type="entry name" value="SET_dom"/>
</dbReference>
<feature type="domain" description="Pre-SET" evidence="9">
    <location>
        <begin position="478"/>
        <end position="539"/>
    </location>
</feature>
<dbReference type="PROSITE" id="PS51575">
    <property type="entry name" value="SAM_MT43_SUVAR39_2"/>
    <property type="match status" value="1"/>
</dbReference>
<evidence type="ECO:0000259" key="8">
    <source>
        <dbReference type="PROSITE" id="PS50280"/>
    </source>
</evidence>
<dbReference type="SMART" id="SM00317">
    <property type="entry name" value="SET"/>
    <property type="match status" value="1"/>
</dbReference>
<evidence type="ECO:0000256" key="7">
    <source>
        <dbReference type="SAM" id="MobiDB-lite"/>
    </source>
</evidence>
<evidence type="ECO:0000256" key="2">
    <source>
        <dbReference type="ARBA" id="ARBA00022454"/>
    </source>
</evidence>
<dbReference type="Pfam" id="PF05033">
    <property type="entry name" value="Pre-SET"/>
    <property type="match status" value="1"/>
</dbReference>
<keyword evidence="3" id="KW-0156">Chromatin regulator</keyword>
<dbReference type="AlphaFoldDB" id="A0AAN9LI11"/>
<feature type="domain" description="SET" evidence="8">
    <location>
        <begin position="542"/>
        <end position="677"/>
    </location>
</feature>
<keyword evidence="4 6" id="KW-0539">Nucleus</keyword>
<dbReference type="InterPro" id="IPR046341">
    <property type="entry name" value="SET_dom_sf"/>
</dbReference>
<feature type="region of interest" description="Disordered" evidence="7">
    <location>
        <begin position="102"/>
        <end position="180"/>
    </location>
</feature>
<dbReference type="PROSITE" id="PS51015">
    <property type="entry name" value="YDG"/>
    <property type="match status" value="1"/>
</dbReference>
<dbReference type="GO" id="GO:0005634">
    <property type="term" value="C:nucleus"/>
    <property type="evidence" value="ECO:0007669"/>
    <property type="project" value="UniProtKB-SubCell"/>
</dbReference>
<accession>A0AAN9LI11</accession>
<dbReference type="Proteomes" id="UP001367508">
    <property type="component" value="Unassembled WGS sequence"/>
</dbReference>
<reference evidence="11 12" key="1">
    <citation type="submission" date="2024-01" db="EMBL/GenBank/DDBJ databases">
        <title>The genomes of 5 underutilized Papilionoideae crops provide insights into root nodulation and disease resistanc.</title>
        <authorList>
            <person name="Jiang F."/>
        </authorList>
    </citation>
    <scope>NUCLEOTIDE SEQUENCE [LARGE SCALE GENOMIC DNA]</scope>
    <source>
        <strain evidence="11">LVBAO_FW01</strain>
        <tissue evidence="11">Leaves</tissue>
    </source>
</reference>
<evidence type="ECO:0000256" key="1">
    <source>
        <dbReference type="ARBA" id="ARBA00004584"/>
    </source>
</evidence>
<dbReference type="PANTHER" id="PTHR45660:SF13">
    <property type="entry name" value="HISTONE-LYSINE N-METHYLTRANSFERASE SETMAR"/>
    <property type="match status" value="1"/>
</dbReference>
<name>A0AAN9LI11_CANGL</name>
<dbReference type="Pfam" id="PF02182">
    <property type="entry name" value="SAD_SRA"/>
    <property type="match status" value="1"/>
</dbReference>
<dbReference type="InterPro" id="IPR003105">
    <property type="entry name" value="SRA_YDG"/>
</dbReference>
<comment type="subcellular location">
    <subcellularLocation>
        <location evidence="1">Chromosome</location>
        <location evidence="1">Centromere</location>
    </subcellularLocation>
    <subcellularLocation>
        <location evidence="6">Nucleus</location>
    </subcellularLocation>
</comment>
<dbReference type="SMART" id="SM00466">
    <property type="entry name" value="SRA"/>
    <property type="match status" value="1"/>
</dbReference>
<dbReference type="GO" id="GO:0008270">
    <property type="term" value="F:zinc ion binding"/>
    <property type="evidence" value="ECO:0007669"/>
    <property type="project" value="InterPro"/>
</dbReference>
<dbReference type="PANTHER" id="PTHR45660">
    <property type="entry name" value="HISTONE-LYSINE N-METHYLTRANSFERASE SETMAR"/>
    <property type="match status" value="1"/>
</dbReference>
<gene>
    <name evidence="11" type="ORF">VNO77_16914</name>
</gene>
<dbReference type="InterPro" id="IPR007728">
    <property type="entry name" value="Pre-SET_dom"/>
</dbReference>
<evidence type="ECO:0000313" key="11">
    <source>
        <dbReference type="EMBL" id="KAK7336375.1"/>
    </source>
</evidence>
<dbReference type="PROSITE" id="PS50867">
    <property type="entry name" value="PRE_SET"/>
    <property type="match status" value="1"/>
</dbReference>
<dbReference type="InterPro" id="IPR051357">
    <property type="entry name" value="H3K9_HMTase_SUVAR3-9"/>
</dbReference>
<evidence type="ECO:0000259" key="10">
    <source>
        <dbReference type="PROSITE" id="PS51015"/>
    </source>
</evidence>
<keyword evidence="5" id="KW-0137">Centromere</keyword>
<dbReference type="GO" id="GO:0003690">
    <property type="term" value="F:double-stranded DNA binding"/>
    <property type="evidence" value="ECO:0007669"/>
    <property type="project" value="TreeGrafter"/>
</dbReference>
<evidence type="ECO:0008006" key="13">
    <source>
        <dbReference type="Google" id="ProtNLM"/>
    </source>
</evidence>
<organism evidence="11 12">
    <name type="scientific">Canavalia gladiata</name>
    <name type="common">Sword bean</name>
    <name type="synonym">Dolichos gladiatus</name>
    <dbReference type="NCBI Taxonomy" id="3824"/>
    <lineage>
        <taxon>Eukaryota</taxon>
        <taxon>Viridiplantae</taxon>
        <taxon>Streptophyta</taxon>
        <taxon>Embryophyta</taxon>
        <taxon>Tracheophyta</taxon>
        <taxon>Spermatophyta</taxon>
        <taxon>Magnoliopsida</taxon>
        <taxon>eudicotyledons</taxon>
        <taxon>Gunneridae</taxon>
        <taxon>Pentapetalae</taxon>
        <taxon>rosids</taxon>
        <taxon>fabids</taxon>
        <taxon>Fabales</taxon>
        <taxon>Fabaceae</taxon>
        <taxon>Papilionoideae</taxon>
        <taxon>50 kb inversion clade</taxon>
        <taxon>NPAAA clade</taxon>
        <taxon>indigoferoid/millettioid clade</taxon>
        <taxon>Phaseoleae</taxon>
        <taxon>Canavalia</taxon>
    </lineage>
</organism>
<dbReference type="FunFam" id="2.30.280.10:FF:000003">
    <property type="entry name" value="Histone-lysine N-methyltransferase, H3 lysine-9 specific SUVH5"/>
    <property type="match status" value="1"/>
</dbReference>
<dbReference type="InterPro" id="IPR015947">
    <property type="entry name" value="PUA-like_sf"/>
</dbReference>
<evidence type="ECO:0000256" key="6">
    <source>
        <dbReference type="PROSITE-ProRule" id="PRU00358"/>
    </source>
</evidence>
<dbReference type="SUPFAM" id="SSF88697">
    <property type="entry name" value="PUA domain-like"/>
    <property type="match status" value="1"/>
</dbReference>
<dbReference type="GO" id="GO:0000775">
    <property type="term" value="C:chromosome, centromeric region"/>
    <property type="evidence" value="ECO:0007669"/>
    <property type="project" value="UniProtKB-SubCell"/>
</dbReference>
<comment type="caution">
    <text evidence="11">The sequence shown here is derived from an EMBL/GenBank/DDBJ whole genome shotgun (WGS) entry which is preliminary data.</text>
</comment>
<dbReference type="InterPro" id="IPR025794">
    <property type="entry name" value="H3-K9-MeTrfase_plant"/>
</dbReference>
<dbReference type="Pfam" id="PF00856">
    <property type="entry name" value="SET"/>
    <property type="match status" value="1"/>
</dbReference>
<dbReference type="Gene3D" id="2.30.280.10">
    <property type="entry name" value="SRA-YDG"/>
    <property type="match status" value="1"/>
</dbReference>
<feature type="compositionally biased region" description="Polar residues" evidence="7">
    <location>
        <begin position="1"/>
        <end position="13"/>
    </location>
</feature>
<dbReference type="EMBL" id="JAYMYQ010000004">
    <property type="protein sequence ID" value="KAK7336375.1"/>
    <property type="molecule type" value="Genomic_DNA"/>
</dbReference>
<evidence type="ECO:0000259" key="9">
    <source>
        <dbReference type="PROSITE" id="PS50867"/>
    </source>
</evidence>
<keyword evidence="2" id="KW-0158">Chromosome</keyword>
<keyword evidence="12" id="KW-1185">Reference proteome</keyword>
<dbReference type="SUPFAM" id="SSF82199">
    <property type="entry name" value="SET domain"/>
    <property type="match status" value="1"/>
</dbReference>
<dbReference type="Gene3D" id="2.170.270.10">
    <property type="entry name" value="SET domain"/>
    <property type="match status" value="1"/>
</dbReference>
<feature type="domain" description="YDG" evidence="10">
    <location>
        <begin position="258"/>
        <end position="403"/>
    </location>
</feature>
<proteinExistence type="predicted"/>
<evidence type="ECO:0000256" key="4">
    <source>
        <dbReference type="ARBA" id="ARBA00023242"/>
    </source>
</evidence>
<dbReference type="GO" id="GO:0042054">
    <property type="term" value="F:histone methyltransferase activity"/>
    <property type="evidence" value="ECO:0007669"/>
    <property type="project" value="InterPro"/>
</dbReference>
<sequence>MEHNLGQDTTPASGSFDKSRVLNVKPLRTLVPVFPSPSNPSSSSTPQGGAPFVCVSPSGPFPSGVAPFYPFFISPESQRLSEQNAQTPVAGQRAAPAPISTAVPINSFRTPTVAANGDAGSSRRNARSRGQPAEEDGYNTVETVEVDTEEGSGDGRLRRKPQKKARGQRSAGPADVDPDVVTNDVLKSLNPMVFDVLNQTEGNRDSVTYTLMIYEVLRRKLGQVADSTNDAGAKRPDLKAGTVMMSKGIRTNSKKRIGGVPGIEVGDIFYFRFELCLVGLHAPSMAGIDYIGSKNQDEEPMAVSIVSSGGYEDNVEDGDVLVYSGQGGVNREKGGSDQKLERGNLALEKSLHRGNDVRVIRGLRDEKHPTGKVYVYDGLYKIQDSWVEKAKSGFNVFKYKLVRLPGQPQAYMVWKSIQQWTEKSVSRAGVILPDLTSGAESVPVCLVNDVDNEKGPAYFTYIPTLKNLRPTAPVEASTGCACVGGCQPGSYNCPCIPKNGGYLPYSAASLLADLKSVIYECGPSCQCPPNCRNRVSQGGLKFRLEVFRTKDRGWGLRSWDPIRAGTFICEYAGEVVDNARIEELGGDNEDDYIFDSTRIYQQLEVYPGDTEAPKIPSPLYISARNEGNVARFMNHSCSPNVLWRPVIRENKNESDLHIAFYAIRHIPPMMELTYDYGIVLPLKPLNDYTLSSSYGRQQDGTFLGKMLADQLFAFDNSSELAQ</sequence>
<evidence type="ECO:0000256" key="3">
    <source>
        <dbReference type="ARBA" id="ARBA00022853"/>
    </source>
</evidence>
<feature type="region of interest" description="Disordered" evidence="7">
    <location>
        <begin position="1"/>
        <end position="51"/>
    </location>
</feature>
<evidence type="ECO:0000313" key="12">
    <source>
        <dbReference type="Proteomes" id="UP001367508"/>
    </source>
</evidence>
<dbReference type="InterPro" id="IPR036987">
    <property type="entry name" value="SRA-YDG_sf"/>
</dbReference>
<evidence type="ECO:0000256" key="5">
    <source>
        <dbReference type="ARBA" id="ARBA00023328"/>
    </source>
</evidence>
<feature type="compositionally biased region" description="Basic residues" evidence="7">
    <location>
        <begin position="157"/>
        <end position="167"/>
    </location>
</feature>